<keyword evidence="1" id="KW-0808">Transferase</keyword>
<dbReference type="Pfam" id="PF13673">
    <property type="entry name" value="Acetyltransf_10"/>
    <property type="match status" value="1"/>
</dbReference>
<dbReference type="InterPro" id="IPR016181">
    <property type="entry name" value="Acyl_CoA_acyltransferase"/>
</dbReference>
<keyword evidence="2" id="KW-0012">Acyltransferase</keyword>
<evidence type="ECO:0000256" key="2">
    <source>
        <dbReference type="ARBA" id="ARBA00023315"/>
    </source>
</evidence>
<accession>A0ABX5RVD2</accession>
<dbReference type="Proteomes" id="UP000292307">
    <property type="component" value="Chromosome"/>
</dbReference>
<evidence type="ECO:0000313" key="4">
    <source>
        <dbReference type="EMBL" id="QBI02593.1"/>
    </source>
</evidence>
<dbReference type="CDD" id="cd04301">
    <property type="entry name" value="NAT_SF"/>
    <property type="match status" value="1"/>
</dbReference>
<dbReference type="EMBL" id="CP036401">
    <property type="protein sequence ID" value="QBI02593.1"/>
    <property type="molecule type" value="Genomic_DNA"/>
</dbReference>
<dbReference type="PANTHER" id="PTHR43800:SF1">
    <property type="entry name" value="PEPTIDYL-LYSINE N-ACETYLTRANSFERASE YJAB"/>
    <property type="match status" value="1"/>
</dbReference>
<organism evidence="4 5">
    <name type="scientific">Pseudoduganella albidiflava</name>
    <dbReference type="NCBI Taxonomy" id="321983"/>
    <lineage>
        <taxon>Bacteria</taxon>
        <taxon>Pseudomonadati</taxon>
        <taxon>Pseudomonadota</taxon>
        <taxon>Betaproteobacteria</taxon>
        <taxon>Burkholderiales</taxon>
        <taxon>Oxalobacteraceae</taxon>
        <taxon>Telluria group</taxon>
        <taxon>Pseudoduganella</taxon>
    </lineage>
</organism>
<gene>
    <name evidence="4" type="ORF">EYF70_18395</name>
</gene>
<keyword evidence="5" id="KW-1185">Reference proteome</keyword>
<reference evidence="4 5" key="1">
    <citation type="submission" date="2019-02" db="EMBL/GenBank/DDBJ databases">
        <title>Draft Genome Sequences of Six Type Strains of the Genus Massilia.</title>
        <authorList>
            <person name="Miess H."/>
            <person name="Frediansyhah A."/>
            <person name="Gross H."/>
        </authorList>
    </citation>
    <scope>NUCLEOTIDE SEQUENCE [LARGE SCALE GENOMIC DNA]</scope>
    <source>
        <strain evidence="4 5">DSM 17472</strain>
    </source>
</reference>
<dbReference type="SUPFAM" id="SSF55729">
    <property type="entry name" value="Acyl-CoA N-acyltransferases (Nat)"/>
    <property type="match status" value="1"/>
</dbReference>
<protein>
    <submittedName>
        <fullName evidence="4">GNAT family N-acetyltransferase</fullName>
    </submittedName>
</protein>
<name>A0ABX5RVD2_9BURK</name>
<dbReference type="PANTHER" id="PTHR43800">
    <property type="entry name" value="PEPTIDYL-LYSINE N-ACETYLTRANSFERASE YJAB"/>
    <property type="match status" value="1"/>
</dbReference>
<evidence type="ECO:0000313" key="5">
    <source>
        <dbReference type="Proteomes" id="UP000292307"/>
    </source>
</evidence>
<feature type="domain" description="N-acetyltransferase" evidence="3">
    <location>
        <begin position="58"/>
        <end position="200"/>
    </location>
</feature>
<dbReference type="PROSITE" id="PS51186">
    <property type="entry name" value="GNAT"/>
    <property type="match status" value="1"/>
</dbReference>
<proteinExistence type="predicted"/>
<sequence length="209" mass="21967">MAAGSCRRARAAGACCDKARIFCGWRFAMLPGCCISKMTSAGKSAFRKGGPHIEGTIMTVRRYASGDFPAICRIYEDARRAELQFEAGSVEITPLDRDPALLAAFHESTVSVFEAGEVVGFAAVHGAQLRALFVLGDARGTGVGTSLLRSVLDSTPGLVLNVAKSNAGARRFYARHGFVAVGSVTRQYGGAAIDYVTMATGNGLPGARQ</sequence>
<dbReference type="Gene3D" id="3.40.630.30">
    <property type="match status" value="1"/>
</dbReference>
<dbReference type="InterPro" id="IPR000182">
    <property type="entry name" value="GNAT_dom"/>
</dbReference>
<evidence type="ECO:0000259" key="3">
    <source>
        <dbReference type="PROSITE" id="PS51186"/>
    </source>
</evidence>
<evidence type="ECO:0000256" key="1">
    <source>
        <dbReference type="ARBA" id="ARBA00022679"/>
    </source>
</evidence>